<keyword evidence="3" id="KW-1185">Reference proteome</keyword>
<name>A0ABS7PAE9_9SPHN</name>
<feature type="transmembrane region" description="Helical" evidence="1">
    <location>
        <begin position="146"/>
        <end position="170"/>
    </location>
</feature>
<evidence type="ECO:0000256" key="1">
    <source>
        <dbReference type="SAM" id="Phobius"/>
    </source>
</evidence>
<organism evidence="2 3">
    <name type="scientific">Alteriqipengyuania abyssalis</name>
    <dbReference type="NCBI Taxonomy" id="2860200"/>
    <lineage>
        <taxon>Bacteria</taxon>
        <taxon>Pseudomonadati</taxon>
        <taxon>Pseudomonadota</taxon>
        <taxon>Alphaproteobacteria</taxon>
        <taxon>Sphingomonadales</taxon>
        <taxon>Erythrobacteraceae</taxon>
        <taxon>Alteriqipengyuania</taxon>
    </lineage>
</organism>
<proteinExistence type="predicted"/>
<dbReference type="RefSeq" id="WP_222823751.1">
    <property type="nucleotide sequence ID" value="NZ_JAHWXP010000001.1"/>
</dbReference>
<reference evidence="2 3" key="1">
    <citation type="submission" date="2021-07" db="EMBL/GenBank/DDBJ databases">
        <title>Alteriqipengyuania abyssalis NZ-12B nov, sp.nov isolated from deep sea sponge in pacific ocean.</title>
        <authorList>
            <person name="Tareen S."/>
            <person name="Wink J."/>
        </authorList>
    </citation>
    <scope>NUCLEOTIDE SEQUENCE [LARGE SCALE GENOMIC DNA]</scope>
    <source>
        <strain evidence="2 3">NZ-12B</strain>
    </source>
</reference>
<comment type="caution">
    <text evidence="2">The sequence shown here is derived from an EMBL/GenBank/DDBJ whole genome shotgun (WGS) entry which is preliminary data.</text>
</comment>
<accession>A0ABS7PAE9</accession>
<keyword evidence="1" id="KW-0472">Membrane</keyword>
<dbReference type="EMBL" id="JAHWXP010000001">
    <property type="protein sequence ID" value="MBY8336028.1"/>
    <property type="molecule type" value="Genomic_DNA"/>
</dbReference>
<keyword evidence="1" id="KW-0812">Transmembrane</keyword>
<protein>
    <submittedName>
        <fullName evidence="2">Rod shape-determining protein MreD</fullName>
    </submittedName>
</protein>
<evidence type="ECO:0000313" key="2">
    <source>
        <dbReference type="EMBL" id="MBY8336028.1"/>
    </source>
</evidence>
<keyword evidence="1" id="KW-1133">Transmembrane helix</keyword>
<dbReference type="Proteomes" id="UP000759298">
    <property type="component" value="Unassembled WGS sequence"/>
</dbReference>
<evidence type="ECO:0000313" key="3">
    <source>
        <dbReference type="Proteomes" id="UP000759298"/>
    </source>
</evidence>
<sequence>MIERRAYSQRSERNGRQINRDHSPFLLVFVPWATIMLASYLQSVPIAVGGPLLPPIGFLFLLAWRLLRPGVLPIWAGIIFGMWDDLFSGQPFGSGILFFSATMMAIEIIDIRFPWRGFAQDWLIAAIITIIYIVGTMLISGSTLGLPLLAVVAPQLLLSLIAYPFIAFIVSRLDKLRLMRFRTAA</sequence>
<feature type="transmembrane region" description="Helical" evidence="1">
    <location>
        <begin position="46"/>
        <end position="64"/>
    </location>
</feature>
<gene>
    <name evidence="2" type="ORF">KYN89_03120</name>
</gene>
<feature type="transmembrane region" description="Helical" evidence="1">
    <location>
        <begin position="122"/>
        <end position="140"/>
    </location>
</feature>
<feature type="transmembrane region" description="Helical" evidence="1">
    <location>
        <begin position="95"/>
        <end position="115"/>
    </location>
</feature>